<evidence type="ECO:0000256" key="1">
    <source>
        <dbReference type="ARBA" id="ARBA00022603"/>
    </source>
</evidence>
<keyword evidence="3" id="KW-0547">Nucleotide-binding</keyword>
<feature type="region of interest" description="Disordered" evidence="6">
    <location>
        <begin position="1937"/>
        <end position="1963"/>
    </location>
</feature>
<name>A0A0D2EPG0_9EURO</name>
<evidence type="ECO:0000256" key="6">
    <source>
        <dbReference type="SAM" id="MobiDB-lite"/>
    </source>
</evidence>
<feature type="region of interest" description="Disordered" evidence="6">
    <location>
        <begin position="127"/>
        <end position="169"/>
    </location>
</feature>
<feature type="compositionally biased region" description="Polar residues" evidence="6">
    <location>
        <begin position="131"/>
        <end position="146"/>
    </location>
</feature>
<proteinExistence type="predicted"/>
<protein>
    <recommendedName>
        <fullName evidence="7">SNF2 N-terminal domain-containing protein</fullName>
    </recommendedName>
</protein>
<dbReference type="GO" id="GO:0008168">
    <property type="term" value="F:methyltransferase activity"/>
    <property type="evidence" value="ECO:0007669"/>
    <property type="project" value="UniProtKB-KW"/>
</dbReference>
<keyword evidence="5" id="KW-0067">ATP-binding</keyword>
<dbReference type="InterPro" id="IPR029063">
    <property type="entry name" value="SAM-dependent_MTases_sf"/>
</dbReference>
<dbReference type="RefSeq" id="XP_013310288.1">
    <property type="nucleotide sequence ID" value="XM_013454834.1"/>
</dbReference>
<dbReference type="InterPro" id="IPR000330">
    <property type="entry name" value="SNF2_N"/>
</dbReference>
<evidence type="ECO:0000313" key="8">
    <source>
        <dbReference type="EMBL" id="KIW49704.1"/>
    </source>
</evidence>
<dbReference type="GO" id="GO:0016787">
    <property type="term" value="F:hydrolase activity"/>
    <property type="evidence" value="ECO:0007669"/>
    <property type="project" value="UniProtKB-KW"/>
</dbReference>
<dbReference type="Gene3D" id="3.40.50.10810">
    <property type="entry name" value="Tandem AAA-ATPase domain"/>
    <property type="match status" value="1"/>
</dbReference>
<evidence type="ECO:0000313" key="9">
    <source>
        <dbReference type="Proteomes" id="UP000054342"/>
    </source>
</evidence>
<keyword evidence="9" id="KW-1185">Reference proteome</keyword>
<dbReference type="InterPro" id="IPR001525">
    <property type="entry name" value="C5_MeTfrase"/>
</dbReference>
<dbReference type="InterPro" id="IPR050628">
    <property type="entry name" value="SNF2_RAD54_helicase_TF"/>
</dbReference>
<gene>
    <name evidence="8" type="ORF">PV05_11357</name>
</gene>
<dbReference type="GO" id="GO:0032259">
    <property type="term" value="P:methylation"/>
    <property type="evidence" value="ECO:0007669"/>
    <property type="project" value="UniProtKB-KW"/>
</dbReference>
<keyword evidence="1" id="KW-0489">Methyltransferase</keyword>
<organism evidence="8 9">
    <name type="scientific">Exophiala xenobiotica</name>
    <dbReference type="NCBI Taxonomy" id="348802"/>
    <lineage>
        <taxon>Eukaryota</taxon>
        <taxon>Fungi</taxon>
        <taxon>Dikarya</taxon>
        <taxon>Ascomycota</taxon>
        <taxon>Pezizomycotina</taxon>
        <taxon>Eurotiomycetes</taxon>
        <taxon>Chaetothyriomycetidae</taxon>
        <taxon>Chaetothyriales</taxon>
        <taxon>Herpotrichiellaceae</taxon>
        <taxon>Exophiala</taxon>
    </lineage>
</organism>
<evidence type="ECO:0000256" key="4">
    <source>
        <dbReference type="ARBA" id="ARBA00022801"/>
    </source>
</evidence>
<dbReference type="STRING" id="348802.A0A0D2EPG0"/>
<dbReference type="PANTHER" id="PTHR45626">
    <property type="entry name" value="TRANSCRIPTION TERMINATION FACTOR 2-RELATED"/>
    <property type="match status" value="1"/>
</dbReference>
<dbReference type="SUPFAM" id="SSF52540">
    <property type="entry name" value="P-loop containing nucleoside triphosphate hydrolases"/>
    <property type="match status" value="2"/>
</dbReference>
<dbReference type="Pfam" id="PF00145">
    <property type="entry name" value="DNA_methylase"/>
    <property type="match status" value="1"/>
</dbReference>
<dbReference type="PANTHER" id="PTHR45626:SF26">
    <property type="entry name" value="FAMILY HELICASE, PUTATIVE (AFU_ORTHOLOGUE AFUA_2G09120)-RELATED"/>
    <property type="match status" value="1"/>
</dbReference>
<dbReference type="GO" id="GO:0005524">
    <property type="term" value="F:ATP binding"/>
    <property type="evidence" value="ECO:0007669"/>
    <property type="project" value="UniProtKB-KW"/>
</dbReference>
<dbReference type="EMBL" id="KN847323">
    <property type="protein sequence ID" value="KIW49704.1"/>
    <property type="molecule type" value="Genomic_DNA"/>
</dbReference>
<feature type="compositionally biased region" description="Basic and acidic residues" evidence="6">
    <location>
        <begin position="55"/>
        <end position="85"/>
    </location>
</feature>
<accession>A0A0D2EPG0</accession>
<keyword evidence="4" id="KW-0378">Hydrolase</keyword>
<evidence type="ECO:0000256" key="3">
    <source>
        <dbReference type="ARBA" id="ARBA00022741"/>
    </source>
</evidence>
<evidence type="ECO:0000256" key="2">
    <source>
        <dbReference type="ARBA" id="ARBA00022679"/>
    </source>
</evidence>
<dbReference type="Proteomes" id="UP000054342">
    <property type="component" value="Unassembled WGS sequence"/>
</dbReference>
<dbReference type="GO" id="GO:0006281">
    <property type="term" value="P:DNA repair"/>
    <property type="evidence" value="ECO:0007669"/>
    <property type="project" value="TreeGrafter"/>
</dbReference>
<dbReference type="GO" id="GO:0008094">
    <property type="term" value="F:ATP-dependent activity, acting on DNA"/>
    <property type="evidence" value="ECO:0007669"/>
    <property type="project" value="TreeGrafter"/>
</dbReference>
<dbReference type="GO" id="GO:0005634">
    <property type="term" value="C:nucleus"/>
    <property type="evidence" value="ECO:0007669"/>
    <property type="project" value="TreeGrafter"/>
</dbReference>
<dbReference type="InterPro" id="IPR027417">
    <property type="entry name" value="P-loop_NTPase"/>
</dbReference>
<dbReference type="Gene3D" id="3.40.50.150">
    <property type="entry name" value="Vaccinia Virus protein VP39"/>
    <property type="match status" value="1"/>
</dbReference>
<dbReference type="GeneID" id="25333265"/>
<feature type="region of interest" description="Disordered" evidence="6">
    <location>
        <begin position="1"/>
        <end position="86"/>
    </location>
</feature>
<reference evidence="8 9" key="1">
    <citation type="submission" date="2015-01" db="EMBL/GenBank/DDBJ databases">
        <title>The Genome Sequence of Exophiala xenobiotica CBS118157.</title>
        <authorList>
            <consortium name="The Broad Institute Genomics Platform"/>
            <person name="Cuomo C."/>
            <person name="de Hoog S."/>
            <person name="Gorbushina A."/>
            <person name="Stielow B."/>
            <person name="Teixiera M."/>
            <person name="Abouelleil A."/>
            <person name="Chapman S.B."/>
            <person name="Priest M."/>
            <person name="Young S.K."/>
            <person name="Wortman J."/>
            <person name="Nusbaum C."/>
            <person name="Birren B."/>
        </authorList>
    </citation>
    <scope>NUCLEOTIDE SEQUENCE [LARGE SCALE GENOMIC DNA]</scope>
    <source>
        <strain evidence="8 9">CBS 118157</strain>
    </source>
</reference>
<dbReference type="SUPFAM" id="SSF53335">
    <property type="entry name" value="S-adenosyl-L-methionine-dependent methyltransferases"/>
    <property type="match status" value="1"/>
</dbReference>
<dbReference type="OrthoDB" id="423221at2759"/>
<dbReference type="HOGENOM" id="CLU_000796_0_0_1"/>
<sequence length="2213" mass="248561">MAGQKRKLKDDADNQRKRLNASQIPLQESEEPGSEAGSLAEMPTTESHAVASDALTRKDDIDNRGESDTDDQKQLETPSEERGDIKLIIPISDLSAGRLTGGELVTRITMLGRKDDGIERKAKVQARINGTVENSPASASGSSTLPNAPDAQGLSGTVGPEASDAPHPPEVLVSSILKELCGNNEQYEDLQKALGTALDGPCKIENIRAAKGKADTSRMDDDDGEESPVSTYYGKDGEPYKYYVGLDRTAAPLHDIHEIFDHIARKAWKQGIADACRPFKDVDLRLFTLCSGTDSPVVAMTLLKQSLKFQGVEGFNFQHVGSCEIEPQKQAFIERNFKPPVLFRDVTEFTTHSKNLGDDSFLPRTAYGAPANPPRNVHILVAGASCVDFSALRVKEGKPEFDASGRKGGESSQTFAGVFNYAKVYRPNVILLENVITADWKKASEAFLAIGYHCKVIKVDTVNYYLPQTRNRAYCLLIDRKHADQVGLDCKKAAHDWTSYMAFFQHRASSPYTQFMLSESDPRLLFEKKKNYSLTKSASSNGWVACRKRHNILRRNNHLGNRTPYTLMIDHPPCRLDDAAWQEWALGQSPRVVELLDLNYLRYASERDFDMRYKHRNINISQNVDRDTDSRKWGIVGCVTPKGSLFETLRGRPLIGLETFALQGMPICDLSLNKESSGLLQDLAGNAMTTTVIGTAILGALLACHKGKTSLFQKYVDAAGGGKKASKTMQQTVPAGRSIEQLDYQVEKGTWQEIPQPQGRSGNLSIEALADAAFHSLPFCGCEGLDQHTNAALKFCPRCLYTCCSQCSRRAHDGLQPLIAIDRSRACEFIRLLTESLPAALAIHMDCDEDLPAFSFGQHMSSDKDACKEAKERIVASMHGTVRFREVVFNHTWKALYESDDAILELEFLPKPHPDSNNHDHIMPWLTTQPAWRLFAKPKHDEPSRSMVRNLLKHHIAEMPVGKDLFTGVWYFWNGPVEQKVKVRGSGATAPSWKTRIGLEKELVVDEHRFTELEIELHPESHEHREALSEQISGKYKLLPNCPAASQTLHRKSGLSAVENPIYAFLKPDPLQNSELDCFVLSKSPPRQEIQDDRSILAKFPRSWKPPCGKGPDFISHEQVVDCESFTKWTVLPSVTMTIPEADDMFKKWAPVNFPDDMARLVCKDAASTVLTLKVPLDEKHQKKWPKGHLEPVLIEIEDAPGALKNFTSSLPYATDVVHADGNWKKIGVVKNWKCRTCLPELPALKWVVKKKVLKAIEDAEQAAQYEQALKERPKPAMAKLYSLGNYALVDVEINIKTLTHRAISQLHHDPDLVEEEGIAEWRIIRHDRFASYPTFGPIEILSNDDTVPIEKRYVGKRLLWDSQRRVLAWMMSQEENPKAWAELCLVECRLPSLGWNVESRAFIEKVVRGGIIGDNVGSGKTLTSLAHVGLDYERLQANQAFSAECPHSLVQTDATIILMPKNIKEQWEEELENCLPSWTQMKSSRPRPKQPYYILIRTAKELPNYTIEDIRSAALIFVPFDIFEEDKYWDLLQNLACAPHSPSTPGRGFEQWLTQALFGLKYLTQKLPSEQEQAWKNWEELRSQTSKYHRFQEVINRKTQKAKRNQDPMASDDDDEDNANATSADLLLEFEQNLRVFREAGEIAPLLHMFHFRRIMVDEFTYVHGKSLLGLLNLSASSKWLLSGTPPIHDYDGVNTMAKLLNTRVSTHNERDGKFGFGKDRVMMRKDRTDAQDFRVFKNVESAAYKNAVYDHAKEFLKVFIRKNKPSVRVPEKITEDRPFSLRPSEILALGTVNQLLEAEGCKFDRTREQTKNAQNAARTFEDEMKVAIGMTNGPTAARLCASSFVHDILKIGKSGEQQYEEEAVSALRQRLATSILENALEILKALQELWYIEQNHKTTQMFARFVKDVTTRDFDAPDVVPMLNSVLRYAKANARKPTPTPWEETTVDSDELTPEEKAKRNKAIDKATDSRVVITTDLVLKLSQDVARFCFVKVVSSVVKSEPLEHCNTCAQPISDLAQAMVSECGHIVACQSCPPTGNCPALKRCCSSFSADHIEPASRFALRLDPQLQQIDDKVKGSMARCAVSIIRDEFGCEESGVVFAQFRSIKDGFVQACHEMGIECFDGWTYVDRQVKNFKEAARTGTALLVLQTDSAEAAGHNLQMARNVLFLGPVLVDSVSERDTIMEQAVGRCRRPGQVKKVRVYHLGPEDS</sequence>
<dbReference type="Pfam" id="PF00176">
    <property type="entry name" value="SNF2-rel_dom"/>
    <property type="match status" value="1"/>
</dbReference>
<feature type="region of interest" description="Disordered" evidence="6">
    <location>
        <begin position="1599"/>
        <end position="1619"/>
    </location>
</feature>
<feature type="domain" description="SNF2 N-terminal" evidence="7">
    <location>
        <begin position="1364"/>
        <end position="1476"/>
    </location>
</feature>
<dbReference type="InterPro" id="IPR038718">
    <property type="entry name" value="SNF2-like_sf"/>
</dbReference>
<evidence type="ECO:0000259" key="7">
    <source>
        <dbReference type="Pfam" id="PF00176"/>
    </source>
</evidence>
<evidence type="ECO:0000256" key="5">
    <source>
        <dbReference type="ARBA" id="ARBA00022840"/>
    </source>
</evidence>
<dbReference type="Gene3D" id="3.40.50.300">
    <property type="entry name" value="P-loop containing nucleotide triphosphate hydrolases"/>
    <property type="match status" value="1"/>
</dbReference>
<keyword evidence="2" id="KW-0808">Transferase</keyword>